<dbReference type="AlphaFoldDB" id="A0A841I2B3"/>
<dbReference type="RefSeq" id="WP_183987065.1">
    <property type="nucleotide sequence ID" value="NZ_JACHHG010000006.1"/>
</dbReference>
<evidence type="ECO:0000313" key="1">
    <source>
        <dbReference type="EMBL" id="MBB6098550.1"/>
    </source>
</evidence>
<evidence type="ECO:0000313" key="2">
    <source>
        <dbReference type="Proteomes" id="UP000569951"/>
    </source>
</evidence>
<dbReference type="EMBL" id="JACHHG010000006">
    <property type="protein sequence ID" value="MBB6098550.1"/>
    <property type="molecule type" value="Genomic_DNA"/>
</dbReference>
<dbReference type="Proteomes" id="UP000569951">
    <property type="component" value="Unassembled WGS sequence"/>
</dbReference>
<accession>A0A841I2B3</accession>
<keyword evidence="2" id="KW-1185">Reference proteome</keyword>
<gene>
    <name evidence="1" type="ORF">HNR42_001984</name>
</gene>
<sequence>MQSDRSSRHRMLVVEILSSEASAVARVKVQDLHSGLRREFDNLEAFVHFVEKITDPGLK</sequence>
<protein>
    <submittedName>
        <fullName evidence="1">Uncharacterized protein</fullName>
    </submittedName>
</protein>
<proteinExistence type="predicted"/>
<organism evidence="1 2">
    <name type="scientific">Deinobacterium chartae</name>
    <dbReference type="NCBI Taxonomy" id="521158"/>
    <lineage>
        <taxon>Bacteria</taxon>
        <taxon>Thermotogati</taxon>
        <taxon>Deinococcota</taxon>
        <taxon>Deinococci</taxon>
        <taxon>Deinococcales</taxon>
        <taxon>Deinococcaceae</taxon>
        <taxon>Deinobacterium</taxon>
    </lineage>
</organism>
<reference evidence="1 2" key="1">
    <citation type="submission" date="2020-08" db="EMBL/GenBank/DDBJ databases">
        <title>Genomic Encyclopedia of Type Strains, Phase IV (KMG-IV): sequencing the most valuable type-strain genomes for metagenomic binning, comparative biology and taxonomic classification.</title>
        <authorList>
            <person name="Goeker M."/>
        </authorList>
    </citation>
    <scope>NUCLEOTIDE SEQUENCE [LARGE SCALE GENOMIC DNA]</scope>
    <source>
        <strain evidence="1 2">DSM 21458</strain>
    </source>
</reference>
<comment type="caution">
    <text evidence="1">The sequence shown here is derived from an EMBL/GenBank/DDBJ whole genome shotgun (WGS) entry which is preliminary data.</text>
</comment>
<name>A0A841I2B3_9DEIO</name>